<comment type="caution">
    <text evidence="1">The sequence shown here is derived from an EMBL/GenBank/DDBJ whole genome shotgun (WGS) entry which is preliminary data.</text>
</comment>
<organism evidence="1 2">
    <name type="scientific">Melastoma candidum</name>
    <dbReference type="NCBI Taxonomy" id="119954"/>
    <lineage>
        <taxon>Eukaryota</taxon>
        <taxon>Viridiplantae</taxon>
        <taxon>Streptophyta</taxon>
        <taxon>Embryophyta</taxon>
        <taxon>Tracheophyta</taxon>
        <taxon>Spermatophyta</taxon>
        <taxon>Magnoliopsida</taxon>
        <taxon>eudicotyledons</taxon>
        <taxon>Gunneridae</taxon>
        <taxon>Pentapetalae</taxon>
        <taxon>rosids</taxon>
        <taxon>malvids</taxon>
        <taxon>Myrtales</taxon>
        <taxon>Melastomataceae</taxon>
        <taxon>Melastomatoideae</taxon>
        <taxon>Melastomateae</taxon>
        <taxon>Melastoma</taxon>
    </lineage>
</organism>
<proteinExistence type="predicted"/>
<sequence>MEQFRQVGEVLGSIKALMVLQDEIQINRRQCCLLNDVFTMAFDVISSEITHNLKLEERSTKWKALEQPLRQIHKVFKEGEMYIRYCLDLKDWFAKAMILHQNKDCVELHIHNLLNIFPAVIEAIESAGEISGQDTEEIQRKGVLLRKKYDKEWYDSKLFQLRYGEEYLVSKKLLKRLDTAWKEDRWLLSESLREKRKSSTLTKTENRLACYLLKKLDPSETFDWTMFNSMILTGAKDYQVRHRVGGGNQFKDIDWFGESFVMRHLHGEIDKRKDEISSVFSLSHPNILQYLGCFYEEEKDECFMIMESMNKTLWTYIKENSSLKKRILLPLPIVVDIMLQIARGMEYLHSEKVYHGDLNPANIFIKTRSSLEGHVRIKVSGFGLPSYGHRSSSSTHSSSYQEPTNPLIWHAPEILAEQEQQQSESSCSSKFSEKADVYSFGMICFQLLTGKVPFDDSHLQGDRVGRNIRAGERPLFSYLSPKYMVSLTKRCWQADPSLRPSFSSISRILRYVKKFLVMIPENGHHPELHSPPVDYWHVEAMFQKEAEMNEIHSSMSPVLQIPFQMFACKIVETERFRTGARPIKTASCDNSSICRDEIVQIPDEGLEPANELSSVCSDDLDKRDFLLKARTKSLGCAPVDDLVVRASDSRSVCSDFPDHRKLMSTKRSGILSQKGIGTFLRRVTTTSLGT</sequence>
<name>A0ACB9L0B0_9MYRT</name>
<reference evidence="2" key="1">
    <citation type="journal article" date="2023" name="Front. Plant Sci.">
        <title>Chromosomal-level genome assembly of Melastoma candidum provides insights into trichome evolution.</title>
        <authorList>
            <person name="Zhong Y."/>
            <person name="Wu W."/>
            <person name="Sun C."/>
            <person name="Zou P."/>
            <person name="Liu Y."/>
            <person name="Dai S."/>
            <person name="Zhou R."/>
        </authorList>
    </citation>
    <scope>NUCLEOTIDE SEQUENCE [LARGE SCALE GENOMIC DNA]</scope>
</reference>
<dbReference type="Proteomes" id="UP001057402">
    <property type="component" value="Chromosome 12"/>
</dbReference>
<accession>A0ACB9L0B0</accession>
<evidence type="ECO:0000313" key="2">
    <source>
        <dbReference type="Proteomes" id="UP001057402"/>
    </source>
</evidence>
<gene>
    <name evidence="1" type="ORF">MLD38_038608</name>
</gene>
<evidence type="ECO:0000313" key="1">
    <source>
        <dbReference type="EMBL" id="KAI4302915.1"/>
    </source>
</evidence>
<keyword evidence="2" id="KW-1185">Reference proteome</keyword>
<protein>
    <submittedName>
        <fullName evidence="1">Uncharacterized protein</fullName>
    </submittedName>
</protein>
<dbReference type="EMBL" id="CM042891">
    <property type="protein sequence ID" value="KAI4302915.1"/>
    <property type="molecule type" value="Genomic_DNA"/>
</dbReference>